<feature type="site" description="Interaction with DNA" evidence="7">
    <location>
        <position position="84"/>
    </location>
</feature>
<keyword evidence="4 7" id="KW-0238">DNA-binding</keyword>
<dbReference type="SMART" id="SM00434">
    <property type="entry name" value="TOP4c"/>
    <property type="match status" value="1"/>
</dbReference>
<comment type="catalytic activity">
    <reaction evidence="1 7 8">
        <text>ATP-dependent breakage, passage and rejoining of double-stranded DNA.</text>
        <dbReference type="EC" id="5.6.2.2"/>
    </reaction>
</comment>
<evidence type="ECO:0000256" key="3">
    <source>
        <dbReference type="ARBA" id="ARBA00023029"/>
    </source>
</evidence>
<dbReference type="Gene3D" id="3.90.199.10">
    <property type="entry name" value="Topoisomerase II, domain 5"/>
    <property type="match status" value="1"/>
</dbReference>
<dbReference type="EMBL" id="FOHK01000018">
    <property type="protein sequence ID" value="SET86985.1"/>
    <property type="molecule type" value="Genomic_DNA"/>
</dbReference>
<dbReference type="AlphaFoldDB" id="A0A1I0HUX9"/>
<dbReference type="PROSITE" id="PS52040">
    <property type="entry name" value="TOPO_IIA"/>
    <property type="match status" value="1"/>
</dbReference>
<feature type="site" description="Interaction with DNA" evidence="7">
    <location>
        <position position="46"/>
    </location>
</feature>
<keyword evidence="2 7" id="KW-1003">Cell membrane</keyword>
<dbReference type="GO" id="GO:0005737">
    <property type="term" value="C:cytoplasm"/>
    <property type="evidence" value="ECO:0007669"/>
    <property type="project" value="TreeGrafter"/>
</dbReference>
<dbReference type="GO" id="GO:0003918">
    <property type="term" value="F:DNA topoisomerase type II (double strand cut, ATP-hydrolyzing) activity"/>
    <property type="evidence" value="ECO:0007669"/>
    <property type="project" value="UniProtKB-UniRule"/>
</dbReference>
<evidence type="ECO:0000256" key="7">
    <source>
        <dbReference type="HAMAP-Rule" id="MF_00936"/>
    </source>
</evidence>
<dbReference type="SUPFAM" id="SSF56719">
    <property type="entry name" value="Type II DNA topoisomerase"/>
    <property type="match status" value="1"/>
</dbReference>
<feature type="active site" description="O-(5'-phospho-DNA)-tyrosine intermediate" evidence="7 8">
    <location>
        <position position="127"/>
    </location>
</feature>
<evidence type="ECO:0000313" key="11">
    <source>
        <dbReference type="EMBL" id="SET86985.1"/>
    </source>
</evidence>
<dbReference type="InterPro" id="IPR013760">
    <property type="entry name" value="Topo_IIA-like_dom_sf"/>
</dbReference>
<dbReference type="GO" id="GO:0005694">
    <property type="term" value="C:chromosome"/>
    <property type="evidence" value="ECO:0007669"/>
    <property type="project" value="InterPro"/>
</dbReference>
<dbReference type="Gene3D" id="2.120.10.90">
    <property type="entry name" value="DNA gyrase/topoisomerase IV, subunit A, C-terminal"/>
    <property type="match status" value="1"/>
</dbReference>
<dbReference type="InterPro" id="IPR050220">
    <property type="entry name" value="Type_II_DNA_Topoisomerases"/>
</dbReference>
<reference evidence="11 12" key="1">
    <citation type="submission" date="2016-10" db="EMBL/GenBank/DDBJ databases">
        <authorList>
            <person name="de Groot N.N."/>
        </authorList>
    </citation>
    <scope>NUCLEOTIDE SEQUENCE [LARGE SCALE GENOMIC DNA]</scope>
    <source>
        <strain evidence="11 12">DSM 19706</strain>
    </source>
</reference>
<evidence type="ECO:0000259" key="10">
    <source>
        <dbReference type="PROSITE" id="PS52040"/>
    </source>
</evidence>
<dbReference type="GO" id="GO:0019897">
    <property type="term" value="C:extrinsic component of plasma membrane"/>
    <property type="evidence" value="ECO:0007669"/>
    <property type="project" value="UniProtKB-UniRule"/>
</dbReference>
<protein>
    <recommendedName>
        <fullName evidence="7">DNA topoisomerase 4 subunit A</fullName>
        <ecNumber evidence="7">5.6.2.2</ecNumber>
    </recommendedName>
    <alternativeName>
        <fullName evidence="7">Topoisomerase IV subunit A</fullName>
    </alternativeName>
</protein>
<sequence length="765" mass="85391">MSDAIDLSLEGIEQVPLRQFTEDAYLNYSMYVIMDRALPHIGDGLKPVQRRIVYAMSELGLSAVAKYKKSARTVGDVLGKFHPHGDSACYEAMVLMAQPFSYRYPLVDGQGNWGAPDDPKSFAAMRYTEARLSKFSEVLLSELGQGTVDWIPNFDGTMKEPKTLPARLPHILLNGITGIAVGMATDIPPHNVREITNACVHLIENPKADVADVLEFVQGPDYPTDAEIITPKHEITKIYEQGRGSIKMRAKYEMEHGEIVITALPHQASGAKILEQIAAQMQAKKLPMVVDLRDESDHENPIRLVVVPRSNRVDVEQVMQHLFATTDLEKNYRVNLNMIGLDAKPAVKNLRDILSEWLVFRRDTITKRLQYRLDKVLARLHILDGLLIAYLNIDEVIEIIRNFDDPKAELISRFSLSEKQADAILEIKLRQLAKLEEIKIRGEQEELSKERDYLEKTLNSKARMNTLMKKELIEAAEKYGDERRSVLVERGEAKALSQKDLVPSEAVTVVVSEKGWARCAKGHDIDPSAMNYKSGDTFLCSARGRSNKPVVFIDSSGRAFATDAHTLPSARSQGEPLTGRFNLVAGETFEQAVMADDGQRYLLSSDAGYGFVGKFEDMISRNKNGKALISLPTAAKVQPPQSINDFDNDLVLSVTSEGRMLVFPVKDLPELSKGKGNKIINIPSARAKSREEYVTLVKVISSDSAVTLHAGKRKLTLKAADIEHYRGERGRRGNKLPRGLQRVDSIEMELPSEVEEAKDESATED</sequence>
<keyword evidence="6 7" id="KW-0413">Isomerase</keyword>
<dbReference type="GO" id="GO:0007059">
    <property type="term" value="P:chromosome segregation"/>
    <property type="evidence" value="ECO:0007669"/>
    <property type="project" value="UniProtKB-UniRule"/>
</dbReference>
<dbReference type="FunFam" id="1.10.268.10:FF:000001">
    <property type="entry name" value="DNA gyrase subunit A"/>
    <property type="match status" value="1"/>
</dbReference>
<feature type="region of interest" description="Disordered" evidence="9">
    <location>
        <begin position="728"/>
        <end position="765"/>
    </location>
</feature>
<dbReference type="PANTHER" id="PTHR43493">
    <property type="entry name" value="DNA GYRASE/TOPOISOMERASE SUBUNIT A"/>
    <property type="match status" value="1"/>
</dbReference>
<keyword evidence="5 7" id="KW-0472">Membrane</keyword>
<evidence type="ECO:0000256" key="9">
    <source>
        <dbReference type="SAM" id="MobiDB-lite"/>
    </source>
</evidence>
<dbReference type="CDD" id="cd00187">
    <property type="entry name" value="TOP4c"/>
    <property type="match status" value="1"/>
</dbReference>
<evidence type="ECO:0000256" key="1">
    <source>
        <dbReference type="ARBA" id="ARBA00000185"/>
    </source>
</evidence>
<gene>
    <name evidence="7" type="primary">parC</name>
    <name evidence="11" type="ORF">SAMN05660429_02908</name>
</gene>
<name>A0A1I0HUX9_THASX</name>
<dbReference type="GO" id="GO:0009330">
    <property type="term" value="C:DNA topoisomerase type II (double strand cut, ATP-hydrolyzing) complex"/>
    <property type="evidence" value="ECO:0007669"/>
    <property type="project" value="TreeGrafter"/>
</dbReference>
<comment type="subunit">
    <text evidence="7">Heterotetramer composed of ParC and ParE.</text>
</comment>
<feature type="site" description="Interaction with DNA" evidence="7">
    <location>
        <position position="82"/>
    </location>
</feature>
<dbReference type="SUPFAM" id="SSF101904">
    <property type="entry name" value="GyrA/ParC C-terminal domain-like"/>
    <property type="match status" value="1"/>
</dbReference>
<dbReference type="HAMAP" id="MF_00936">
    <property type="entry name" value="ParC_type1"/>
    <property type="match status" value="1"/>
</dbReference>
<proteinExistence type="inferred from homology"/>
<dbReference type="GO" id="GO:0006265">
    <property type="term" value="P:DNA topological change"/>
    <property type="evidence" value="ECO:0007669"/>
    <property type="project" value="UniProtKB-UniRule"/>
</dbReference>
<dbReference type="NCBIfam" id="TIGR01062">
    <property type="entry name" value="parC_Gneg"/>
    <property type="match status" value="1"/>
</dbReference>
<comment type="subcellular location">
    <subcellularLocation>
        <location evidence="7">Cell membrane</location>
        <topology evidence="7">Peripheral membrane protein</topology>
    </subcellularLocation>
</comment>
<dbReference type="NCBIfam" id="NF004044">
    <property type="entry name" value="PRK05561.1"/>
    <property type="match status" value="1"/>
</dbReference>
<dbReference type="Gene3D" id="1.10.268.10">
    <property type="entry name" value="Topoisomerase, domain 3"/>
    <property type="match status" value="1"/>
</dbReference>
<feature type="compositionally biased region" description="Acidic residues" evidence="9">
    <location>
        <begin position="746"/>
        <end position="765"/>
    </location>
</feature>
<evidence type="ECO:0000313" key="12">
    <source>
        <dbReference type="Proteomes" id="UP000199308"/>
    </source>
</evidence>
<evidence type="ECO:0000256" key="8">
    <source>
        <dbReference type="PROSITE-ProRule" id="PRU01384"/>
    </source>
</evidence>
<dbReference type="RefSeq" id="WP_093332079.1">
    <property type="nucleotide sequence ID" value="NZ_AP027363.1"/>
</dbReference>
<dbReference type="EC" id="5.6.2.2" evidence="7"/>
<keyword evidence="12" id="KW-1185">Reference proteome</keyword>
<evidence type="ECO:0000256" key="4">
    <source>
        <dbReference type="ARBA" id="ARBA00023125"/>
    </source>
</evidence>
<dbReference type="InterPro" id="IPR005742">
    <property type="entry name" value="TopoIV_A_Gneg"/>
</dbReference>
<dbReference type="InterPro" id="IPR013757">
    <property type="entry name" value="Topo_IIA_A_a_sf"/>
</dbReference>
<dbReference type="InterPro" id="IPR035516">
    <property type="entry name" value="Gyrase/topoIV_suA_C"/>
</dbReference>
<dbReference type="PANTHER" id="PTHR43493:SF1">
    <property type="entry name" value="DNA TOPOISOMERASE 4 SUBUNIT A"/>
    <property type="match status" value="1"/>
</dbReference>
<evidence type="ECO:0000256" key="6">
    <source>
        <dbReference type="ARBA" id="ARBA00023235"/>
    </source>
</evidence>
<dbReference type="Pfam" id="PF00521">
    <property type="entry name" value="DNA_topoisoIV"/>
    <property type="match status" value="1"/>
</dbReference>
<keyword evidence="3 7" id="KW-0799">Topoisomerase</keyword>
<dbReference type="OrthoDB" id="9806486at2"/>
<dbReference type="FunFam" id="3.30.1360.40:FF:000005">
    <property type="entry name" value="DNA topoisomerase 4 subunit A"/>
    <property type="match status" value="1"/>
</dbReference>
<dbReference type="InterPro" id="IPR002205">
    <property type="entry name" value="Topo_IIA_dom_A"/>
</dbReference>
<dbReference type="InterPro" id="IPR013758">
    <property type="entry name" value="Topo_IIA_A/C_ab"/>
</dbReference>
<organism evidence="11 12">
    <name type="scientific">Thalassotalea agarivorans</name>
    <name type="common">Thalassomonas agarivorans</name>
    <dbReference type="NCBI Taxonomy" id="349064"/>
    <lineage>
        <taxon>Bacteria</taxon>
        <taxon>Pseudomonadati</taxon>
        <taxon>Pseudomonadota</taxon>
        <taxon>Gammaproteobacteria</taxon>
        <taxon>Alteromonadales</taxon>
        <taxon>Colwelliaceae</taxon>
        <taxon>Thalassotalea</taxon>
    </lineage>
</organism>
<dbReference type="GO" id="GO:0005524">
    <property type="term" value="F:ATP binding"/>
    <property type="evidence" value="ECO:0007669"/>
    <property type="project" value="InterPro"/>
</dbReference>
<dbReference type="Gene3D" id="3.30.1360.40">
    <property type="match status" value="1"/>
</dbReference>
<evidence type="ECO:0000256" key="2">
    <source>
        <dbReference type="ARBA" id="ARBA00022475"/>
    </source>
</evidence>
<dbReference type="STRING" id="349064.SAMN05660429_02908"/>
<dbReference type="GO" id="GO:0003677">
    <property type="term" value="F:DNA binding"/>
    <property type="evidence" value="ECO:0007669"/>
    <property type="project" value="UniProtKB-UniRule"/>
</dbReference>
<evidence type="ECO:0000256" key="5">
    <source>
        <dbReference type="ARBA" id="ARBA00023136"/>
    </source>
</evidence>
<comment type="function">
    <text evidence="7">Topoisomerase IV is essential for chromosome segregation. It relaxes supercoiled DNA. Performs the decatenation events required during the replication of a circular DNA molecule.</text>
</comment>
<feature type="site" description="Transition state stabilizer" evidence="7">
    <location>
        <position position="126"/>
    </location>
</feature>
<dbReference type="Proteomes" id="UP000199308">
    <property type="component" value="Unassembled WGS sequence"/>
</dbReference>
<feature type="domain" description="Topo IIA-type catalytic" evidence="10">
    <location>
        <begin position="38"/>
        <end position="501"/>
    </location>
</feature>
<comment type="similarity">
    <text evidence="7">Belongs to the type II topoisomerase GyrA/ParC subunit family. ParC type 1 subfamily.</text>
</comment>
<accession>A0A1I0HUX9</accession>